<proteinExistence type="predicted"/>
<dbReference type="InterPro" id="IPR036388">
    <property type="entry name" value="WH-like_DNA-bd_sf"/>
</dbReference>
<reference evidence="1 2" key="2">
    <citation type="journal article" date="2017" name="Genome Biol.">
        <title>New reference genome sequences of hot pepper reveal the massive evolution of plant disease-resistance genes by retroduplication.</title>
        <authorList>
            <person name="Kim S."/>
            <person name="Park J."/>
            <person name="Yeom S.I."/>
            <person name="Kim Y.M."/>
            <person name="Seo E."/>
            <person name="Kim K.T."/>
            <person name="Kim M.S."/>
            <person name="Lee J.M."/>
            <person name="Cheong K."/>
            <person name="Shin H.S."/>
            <person name="Kim S.B."/>
            <person name="Han K."/>
            <person name="Lee J."/>
            <person name="Park M."/>
            <person name="Lee H.A."/>
            <person name="Lee H.Y."/>
            <person name="Lee Y."/>
            <person name="Oh S."/>
            <person name="Lee J.H."/>
            <person name="Choi E."/>
            <person name="Choi E."/>
            <person name="Lee S.E."/>
            <person name="Jeon J."/>
            <person name="Kim H."/>
            <person name="Choi G."/>
            <person name="Song H."/>
            <person name="Lee J."/>
            <person name="Lee S.C."/>
            <person name="Kwon J.K."/>
            <person name="Lee H.Y."/>
            <person name="Koo N."/>
            <person name="Hong Y."/>
            <person name="Kim R.W."/>
            <person name="Kang W.H."/>
            <person name="Huh J.H."/>
            <person name="Kang B.C."/>
            <person name="Yang T.J."/>
            <person name="Lee Y.H."/>
            <person name="Bennetzen J.L."/>
            <person name="Choi D."/>
        </authorList>
    </citation>
    <scope>NUCLEOTIDE SEQUENCE [LARGE SCALE GENOMIC DNA]</scope>
    <source>
        <strain evidence="2">cv. CM334</strain>
    </source>
</reference>
<dbReference type="EMBL" id="AYRZ02000006">
    <property type="protein sequence ID" value="PHT77644.1"/>
    <property type="molecule type" value="Genomic_DNA"/>
</dbReference>
<dbReference type="OMA" id="MEIYCST"/>
<dbReference type="Gramene" id="PHT77644">
    <property type="protein sequence ID" value="PHT77644"/>
    <property type="gene ID" value="T459_15696"/>
</dbReference>
<organism evidence="1 2">
    <name type="scientific">Capsicum annuum</name>
    <name type="common">Capsicum pepper</name>
    <dbReference type="NCBI Taxonomy" id="4072"/>
    <lineage>
        <taxon>Eukaryota</taxon>
        <taxon>Viridiplantae</taxon>
        <taxon>Streptophyta</taxon>
        <taxon>Embryophyta</taxon>
        <taxon>Tracheophyta</taxon>
        <taxon>Spermatophyta</taxon>
        <taxon>Magnoliopsida</taxon>
        <taxon>eudicotyledons</taxon>
        <taxon>Gunneridae</taxon>
        <taxon>Pentapetalae</taxon>
        <taxon>asterids</taxon>
        <taxon>lamiids</taxon>
        <taxon>Solanales</taxon>
        <taxon>Solanaceae</taxon>
        <taxon>Solanoideae</taxon>
        <taxon>Capsiceae</taxon>
        <taxon>Capsicum</taxon>
    </lineage>
</organism>
<dbReference type="STRING" id="4072.A0A2G2Z6R2"/>
<sequence length="70" mass="8336">MKVIELNYDHLPHHVKPCFLYLASYPKDQETYKDGLKIFWRTVGLVEQIEMMSLEEVMEIYCSTPHFGLE</sequence>
<evidence type="ECO:0000313" key="1">
    <source>
        <dbReference type="EMBL" id="PHT77644.1"/>
    </source>
</evidence>
<protein>
    <submittedName>
        <fullName evidence="1">Uncharacterized protein</fullName>
    </submittedName>
</protein>
<evidence type="ECO:0000313" key="2">
    <source>
        <dbReference type="Proteomes" id="UP000222542"/>
    </source>
</evidence>
<dbReference type="AlphaFoldDB" id="A0A2G2Z6R2"/>
<dbReference type="Proteomes" id="UP000222542">
    <property type="component" value="Unassembled WGS sequence"/>
</dbReference>
<accession>A0A2G2Z6R2</accession>
<name>A0A2G2Z6R2_CAPAN</name>
<dbReference type="Gene3D" id="1.10.10.10">
    <property type="entry name" value="Winged helix-like DNA-binding domain superfamily/Winged helix DNA-binding domain"/>
    <property type="match status" value="1"/>
</dbReference>
<reference evidence="1 2" key="1">
    <citation type="journal article" date="2014" name="Nat. Genet.">
        <title>Genome sequence of the hot pepper provides insights into the evolution of pungency in Capsicum species.</title>
        <authorList>
            <person name="Kim S."/>
            <person name="Park M."/>
            <person name="Yeom S.I."/>
            <person name="Kim Y.M."/>
            <person name="Lee J.M."/>
            <person name="Lee H.A."/>
            <person name="Seo E."/>
            <person name="Choi J."/>
            <person name="Cheong K."/>
            <person name="Kim K.T."/>
            <person name="Jung K."/>
            <person name="Lee G.W."/>
            <person name="Oh S.K."/>
            <person name="Bae C."/>
            <person name="Kim S.B."/>
            <person name="Lee H.Y."/>
            <person name="Kim S.Y."/>
            <person name="Kim M.S."/>
            <person name="Kang B.C."/>
            <person name="Jo Y.D."/>
            <person name="Yang H.B."/>
            <person name="Jeong H.J."/>
            <person name="Kang W.H."/>
            <person name="Kwon J.K."/>
            <person name="Shin C."/>
            <person name="Lim J.Y."/>
            <person name="Park J.H."/>
            <person name="Huh J.H."/>
            <person name="Kim J.S."/>
            <person name="Kim B.D."/>
            <person name="Cohen O."/>
            <person name="Paran I."/>
            <person name="Suh M.C."/>
            <person name="Lee S.B."/>
            <person name="Kim Y.K."/>
            <person name="Shin Y."/>
            <person name="Noh S.J."/>
            <person name="Park J."/>
            <person name="Seo Y.S."/>
            <person name="Kwon S.Y."/>
            <person name="Kim H.A."/>
            <person name="Park J.M."/>
            <person name="Kim H.J."/>
            <person name="Choi S.B."/>
            <person name="Bosland P.W."/>
            <person name="Reeves G."/>
            <person name="Jo S.H."/>
            <person name="Lee B.W."/>
            <person name="Cho H.T."/>
            <person name="Choi H.S."/>
            <person name="Lee M.S."/>
            <person name="Yu Y."/>
            <person name="Do Choi Y."/>
            <person name="Park B.S."/>
            <person name="van Deynze A."/>
            <person name="Ashrafi H."/>
            <person name="Hill T."/>
            <person name="Kim W.T."/>
            <person name="Pai H.S."/>
            <person name="Ahn H.K."/>
            <person name="Yeam I."/>
            <person name="Giovannoni J.J."/>
            <person name="Rose J.K."/>
            <person name="Sorensen I."/>
            <person name="Lee S.J."/>
            <person name="Kim R.W."/>
            <person name="Choi I.Y."/>
            <person name="Choi B.S."/>
            <person name="Lim J.S."/>
            <person name="Lee Y.H."/>
            <person name="Choi D."/>
        </authorList>
    </citation>
    <scope>NUCLEOTIDE SEQUENCE [LARGE SCALE GENOMIC DNA]</scope>
    <source>
        <strain evidence="2">cv. CM334</strain>
    </source>
</reference>
<comment type="caution">
    <text evidence="1">The sequence shown here is derived from an EMBL/GenBank/DDBJ whole genome shotgun (WGS) entry which is preliminary data.</text>
</comment>
<keyword evidence="2" id="KW-1185">Reference proteome</keyword>
<gene>
    <name evidence="1" type="ORF">T459_15696</name>
</gene>